<keyword evidence="2" id="KW-1185">Reference proteome</keyword>
<protein>
    <submittedName>
        <fullName evidence="1">Uncharacterized protein</fullName>
    </submittedName>
</protein>
<gene>
    <name evidence="1" type="ORF">MKZ38_009814</name>
</gene>
<evidence type="ECO:0000313" key="1">
    <source>
        <dbReference type="EMBL" id="KAJ2906951.1"/>
    </source>
</evidence>
<dbReference type="AlphaFoldDB" id="A0AAD5WXE5"/>
<reference evidence="1" key="1">
    <citation type="submission" date="2022-07" db="EMBL/GenBank/DDBJ databases">
        <title>Draft genome sequence of Zalerion maritima ATCC 34329, a (micro)plastics degrading marine fungus.</title>
        <authorList>
            <person name="Paco A."/>
            <person name="Goncalves M.F.M."/>
            <person name="Rocha-Santos T.A.P."/>
            <person name="Alves A."/>
        </authorList>
    </citation>
    <scope>NUCLEOTIDE SEQUENCE</scope>
    <source>
        <strain evidence="1">ATCC 34329</strain>
    </source>
</reference>
<organism evidence="1 2">
    <name type="scientific">Zalerion maritima</name>
    <dbReference type="NCBI Taxonomy" id="339359"/>
    <lineage>
        <taxon>Eukaryota</taxon>
        <taxon>Fungi</taxon>
        <taxon>Dikarya</taxon>
        <taxon>Ascomycota</taxon>
        <taxon>Pezizomycotina</taxon>
        <taxon>Sordariomycetes</taxon>
        <taxon>Lulworthiomycetidae</taxon>
        <taxon>Lulworthiales</taxon>
        <taxon>Lulworthiaceae</taxon>
        <taxon>Zalerion</taxon>
    </lineage>
</organism>
<name>A0AAD5WXE5_9PEZI</name>
<comment type="caution">
    <text evidence="1">The sequence shown here is derived from an EMBL/GenBank/DDBJ whole genome shotgun (WGS) entry which is preliminary data.</text>
</comment>
<dbReference type="Proteomes" id="UP001201980">
    <property type="component" value="Unassembled WGS sequence"/>
</dbReference>
<proteinExistence type="predicted"/>
<sequence length="200" mass="21466">MTASCRRSFELGVQVLSTILTSSFTMELKTHVSAAGPVSATMSAMTVDLFYGDVSLGKLELPEVCTSFGGFELHVLAQKITILDMNSFKSFVTDIMLKLKTLACMGGPKVKMVRTESLGGGKIKNTMVVENPSPLELSHVITSFKLISQGGETVATVNGDLLIKRGDFETEATGEVITSSKAGAGEELVRWSGHGWRQLD</sequence>
<accession>A0AAD5WXE5</accession>
<dbReference type="EMBL" id="JAKWBI020000007">
    <property type="protein sequence ID" value="KAJ2906951.1"/>
    <property type="molecule type" value="Genomic_DNA"/>
</dbReference>
<evidence type="ECO:0000313" key="2">
    <source>
        <dbReference type="Proteomes" id="UP001201980"/>
    </source>
</evidence>